<gene>
    <name evidence="1" type="ORF">BpHYR1_033250</name>
</gene>
<name>A0A3M7PHQ4_BRAPC</name>
<proteinExistence type="predicted"/>
<dbReference type="AlphaFoldDB" id="A0A3M7PHQ4"/>
<comment type="caution">
    <text evidence="1">The sequence shown here is derived from an EMBL/GenBank/DDBJ whole genome shotgun (WGS) entry which is preliminary data.</text>
</comment>
<protein>
    <submittedName>
        <fullName evidence="1">Uncharacterized protein</fullName>
    </submittedName>
</protein>
<accession>A0A3M7PHQ4</accession>
<evidence type="ECO:0000313" key="1">
    <source>
        <dbReference type="EMBL" id="RMZ98651.1"/>
    </source>
</evidence>
<dbReference type="EMBL" id="REGN01010641">
    <property type="protein sequence ID" value="RMZ98651.1"/>
    <property type="molecule type" value="Genomic_DNA"/>
</dbReference>
<keyword evidence="2" id="KW-1185">Reference proteome</keyword>
<reference evidence="1 2" key="1">
    <citation type="journal article" date="2018" name="Sci. Rep.">
        <title>Genomic signatures of local adaptation to the degree of environmental predictability in rotifers.</title>
        <authorList>
            <person name="Franch-Gras L."/>
            <person name="Hahn C."/>
            <person name="Garcia-Roger E.M."/>
            <person name="Carmona M.J."/>
            <person name="Serra M."/>
            <person name="Gomez A."/>
        </authorList>
    </citation>
    <scope>NUCLEOTIDE SEQUENCE [LARGE SCALE GENOMIC DNA]</scope>
    <source>
        <strain evidence="1">HYR1</strain>
    </source>
</reference>
<sequence length="88" mass="10508">MVSTGHRCLFGYQITDQRVFVLNRIYGARIKVKLLSQDNLVPYPKKYVRKNSAKILHKLNYLFRFSKIKFVLSIKKINIFNIKYLKLN</sequence>
<organism evidence="1 2">
    <name type="scientific">Brachionus plicatilis</name>
    <name type="common">Marine rotifer</name>
    <name type="synonym">Brachionus muelleri</name>
    <dbReference type="NCBI Taxonomy" id="10195"/>
    <lineage>
        <taxon>Eukaryota</taxon>
        <taxon>Metazoa</taxon>
        <taxon>Spiralia</taxon>
        <taxon>Gnathifera</taxon>
        <taxon>Rotifera</taxon>
        <taxon>Eurotatoria</taxon>
        <taxon>Monogononta</taxon>
        <taxon>Pseudotrocha</taxon>
        <taxon>Ploima</taxon>
        <taxon>Brachionidae</taxon>
        <taxon>Brachionus</taxon>
    </lineage>
</organism>
<dbReference type="Proteomes" id="UP000276133">
    <property type="component" value="Unassembled WGS sequence"/>
</dbReference>
<evidence type="ECO:0000313" key="2">
    <source>
        <dbReference type="Proteomes" id="UP000276133"/>
    </source>
</evidence>